<sequence length="359" mass="38482">MFFASDNSGPVAPQVLDALARANEGHAMGYGDDPLSQQVAEDLRALFEAPEAAVYLVPTGTAANALSLACLCPPYATVFCSPAAHIHEDECNAPEFYTGGAKLTLVGDSDRMTPEALRASIAGEETRGVHGPLRGPVSITQLTERGNVYSMEELRALTGVAKEFGLPVHLDGARFANAAVKLGVTPAEMSWKAGVDICVFGGTKNGLMGVEAVLIFDPAARSSSGAVAQNRLAAEFELRRKRGALLFSKHRYLAAQMAAYLEGDLWRDLAGRANARCDQLVQGLKGLDVTLRTEQHANLLFFDLPRRVHRELHAAGAVYSMWDSLDGPDDSIATARLVCDWSLPPEAVSEFTDLLARSL</sequence>
<evidence type="ECO:0000313" key="6">
    <source>
        <dbReference type="EMBL" id="APZ52053.1"/>
    </source>
</evidence>
<accession>A0A1P8URM8</accession>
<dbReference type="InterPro" id="IPR015422">
    <property type="entry name" value="PyrdxlP-dep_Trfase_small"/>
</dbReference>
<comment type="similarity">
    <text evidence="2">Belongs to the threonine aldolase family.</text>
</comment>
<evidence type="ECO:0000259" key="5">
    <source>
        <dbReference type="Pfam" id="PF01212"/>
    </source>
</evidence>
<dbReference type="Gene3D" id="3.40.640.10">
    <property type="entry name" value="Type I PLP-dependent aspartate aminotransferase-like (Major domain)"/>
    <property type="match status" value="1"/>
</dbReference>
<dbReference type="AlphaFoldDB" id="A0A1P8URM8"/>
<dbReference type="GO" id="GO:0006520">
    <property type="term" value="P:amino acid metabolic process"/>
    <property type="evidence" value="ECO:0007669"/>
    <property type="project" value="InterPro"/>
</dbReference>
<proteinExistence type="inferred from homology"/>
<dbReference type="GO" id="GO:0004793">
    <property type="term" value="F:threonine aldolase activity"/>
    <property type="evidence" value="ECO:0007669"/>
    <property type="project" value="UniProtKB-EC"/>
</dbReference>
<dbReference type="EC" id="4.1.2.5" evidence="6"/>
<dbReference type="RefSeq" id="WP_076697244.1">
    <property type="nucleotide sequence ID" value="NZ_CP015093.1"/>
</dbReference>
<dbReference type="InterPro" id="IPR015421">
    <property type="entry name" value="PyrdxlP-dep_Trfase_major"/>
</dbReference>
<comment type="subunit">
    <text evidence="3">Homotetramer.</text>
</comment>
<evidence type="ECO:0000256" key="1">
    <source>
        <dbReference type="ARBA" id="ARBA00001933"/>
    </source>
</evidence>
<dbReference type="SUPFAM" id="SSF53383">
    <property type="entry name" value="PLP-dependent transferases"/>
    <property type="match status" value="1"/>
</dbReference>
<evidence type="ECO:0000256" key="2">
    <source>
        <dbReference type="ARBA" id="ARBA00006966"/>
    </source>
</evidence>
<dbReference type="Pfam" id="PF01212">
    <property type="entry name" value="Beta_elim_lyase"/>
    <property type="match status" value="1"/>
</dbReference>
<dbReference type="OrthoDB" id="9774495at2"/>
<dbReference type="STRING" id="1250539.Ga0080574_TMP1719"/>
<keyword evidence="7" id="KW-1185">Reference proteome</keyword>
<evidence type="ECO:0000256" key="3">
    <source>
        <dbReference type="ARBA" id="ARBA00011881"/>
    </source>
</evidence>
<dbReference type="Gene3D" id="3.90.1150.10">
    <property type="entry name" value="Aspartate Aminotransferase, domain 1"/>
    <property type="match status" value="1"/>
</dbReference>
<dbReference type="KEGG" id="paby:Ga0080574_TMP1719"/>
<dbReference type="InterPro" id="IPR001597">
    <property type="entry name" value="ArAA_b-elim_lyase/Thr_aldolase"/>
</dbReference>
<name>A0A1P8URM8_9RHOB</name>
<evidence type="ECO:0000256" key="4">
    <source>
        <dbReference type="ARBA" id="ARBA00022898"/>
    </source>
</evidence>
<evidence type="ECO:0000313" key="7">
    <source>
        <dbReference type="Proteomes" id="UP000187059"/>
    </source>
</evidence>
<protein>
    <submittedName>
        <fullName evidence="6">L-threonine aldolase</fullName>
        <ecNumber evidence="6">4.1.2.5</ecNumber>
    </submittedName>
</protein>
<dbReference type="EMBL" id="CP015093">
    <property type="protein sequence ID" value="APZ52053.1"/>
    <property type="molecule type" value="Genomic_DNA"/>
</dbReference>
<organism evidence="6 7">
    <name type="scientific">Salipiger abyssi</name>
    <dbReference type="NCBI Taxonomy" id="1250539"/>
    <lineage>
        <taxon>Bacteria</taxon>
        <taxon>Pseudomonadati</taxon>
        <taxon>Pseudomonadota</taxon>
        <taxon>Alphaproteobacteria</taxon>
        <taxon>Rhodobacterales</taxon>
        <taxon>Roseobacteraceae</taxon>
        <taxon>Salipiger</taxon>
    </lineage>
</organism>
<comment type="cofactor">
    <cofactor evidence="1">
        <name>pyridoxal 5'-phosphate</name>
        <dbReference type="ChEBI" id="CHEBI:597326"/>
    </cofactor>
</comment>
<keyword evidence="6" id="KW-0456">Lyase</keyword>
<keyword evidence="4" id="KW-0663">Pyridoxal phosphate</keyword>
<gene>
    <name evidence="6" type="ORF">Ga0080574_TMP1719</name>
</gene>
<dbReference type="Proteomes" id="UP000187059">
    <property type="component" value="Chromosome"/>
</dbReference>
<dbReference type="InterPro" id="IPR015424">
    <property type="entry name" value="PyrdxlP-dep_Trfase"/>
</dbReference>
<dbReference type="PANTHER" id="PTHR48097">
    <property type="entry name" value="L-THREONINE ALDOLASE-RELATED"/>
    <property type="match status" value="1"/>
</dbReference>
<feature type="domain" description="Aromatic amino acid beta-eliminating lyase/threonine aldolase" evidence="5">
    <location>
        <begin position="3"/>
        <end position="303"/>
    </location>
</feature>
<reference evidence="6 7" key="1">
    <citation type="submission" date="2016-04" db="EMBL/GenBank/DDBJ databases">
        <title>Deep-sea bacteria in the southern Pacific.</title>
        <authorList>
            <person name="Tang K."/>
        </authorList>
    </citation>
    <scope>NUCLEOTIDE SEQUENCE [LARGE SCALE GENOMIC DNA]</scope>
    <source>
        <strain evidence="6 7">JLT2014</strain>
    </source>
</reference>
<dbReference type="PANTHER" id="PTHR48097:SF5">
    <property type="entry name" value="LOW SPECIFICITY L-THREONINE ALDOLASE"/>
    <property type="match status" value="1"/>
</dbReference>